<comment type="cofactor">
    <cofactor evidence="2">
        <name>Mn(2+)</name>
        <dbReference type="ChEBI" id="CHEBI:29035"/>
    </cofactor>
</comment>
<dbReference type="GO" id="GO:0009308">
    <property type="term" value="P:amine metabolic process"/>
    <property type="evidence" value="ECO:0007669"/>
    <property type="project" value="UniProtKB-UniRule"/>
</dbReference>
<proteinExistence type="inferred from homology"/>
<evidence type="ECO:0000256" key="10">
    <source>
        <dbReference type="ARBA" id="ARBA00023211"/>
    </source>
</evidence>
<evidence type="ECO:0000256" key="14">
    <source>
        <dbReference type="SAM" id="MobiDB-lite"/>
    </source>
</evidence>
<comment type="PTM">
    <text evidence="12 13">Topaquinone (TPQ) is generated by copper-dependent autoxidation of a specific tyrosyl residue.</text>
</comment>
<sequence>MTSLKCNKTHNQTAEDKANKPPSLDKVFIIESDDLSKNLINLKLDQSSCDSKIRKNACDSSESCDVQKQKTSHPLDPLSLEEIKSACDLTKGKIPEFIYINLIEHKKNEVLEFLGLIKTNKNDQDNQNKVRDLISDRDCEVCVIDPKTSSNYIIEINLRRENNEEINTVQKIGSLGIIKARIIKGPIKLPVGTQPCISLQEVDEAERIAKNDPRVIKLCQEVGIRKDQIFCDGWATGFDPRFNSHRRLLQCLMYARLDPDGNLYAHPLDFVVLVDILSKKIVHVDFPPIRSLSKRHPSSIELSSKTTKPPNLLTKQSPKTNGKPNGDEGLSDEDVDFALKSSGRQRIFPPLNKFDYLPNLLLESSNKLINGLNKQWKLRDDLKPLKIVQTDGPSFKLEGNTIEWQKWRLHIGYNYREGLIINTVSYKDDCLDQSAGEDDKLINERRNLFYRLSVVEMVVPYGSPESPHHRKFAFDVGEYGLGNLMNSLSLGCDCLGSIQYLDVLNVSLDGQPILIKNAICIHEEDDGILWKHSDLRPNGKSHTVRSRKLVISMICTVANYEYLFYWNFFQDGSIAFDVKLSGILNIALLTEEEQNLKHRYGVEVAPRLLAQHHSHVFCLRIDPMIDGINNSVVRADVVPLPEPTGSDENYLGNGFSIDQKVLKTTDEGAEDFYHEKDRSWSIINPNKLHYSSKQPIGYRINCRNFLKMLSKADSMISKRAPFIKNDLFVTPFVDNQFYPSGKYVPGNDGSFKDTLQDWLEGNKVIENTDIVTYLTFGLNHVATPEQFPIMSSETISVSFKPAGFFSQNPSLGKKNPFSTIFFFFFSSRVYAYMLINIFLFHCLLCPFFLVIFCNIFII</sequence>
<dbReference type="PANTHER" id="PTHR10638:SF86">
    <property type="entry name" value="COPPER AMINE OXIDASE 1-RELATED"/>
    <property type="match status" value="1"/>
</dbReference>
<feature type="compositionally biased region" description="Polar residues" evidence="14">
    <location>
        <begin position="300"/>
        <end position="323"/>
    </location>
</feature>
<evidence type="ECO:0000313" key="18">
    <source>
        <dbReference type="EMBL" id="CAH7673550.1"/>
    </source>
</evidence>
<dbReference type="InterPro" id="IPR036460">
    <property type="entry name" value="Cu_amine_oxidase_C_sf"/>
</dbReference>
<dbReference type="GO" id="GO:0005507">
    <property type="term" value="F:copper ion binding"/>
    <property type="evidence" value="ECO:0007669"/>
    <property type="project" value="InterPro"/>
</dbReference>
<keyword evidence="15" id="KW-0472">Membrane</keyword>
<feature type="compositionally biased region" description="Polar residues" evidence="14">
    <location>
        <begin position="1"/>
        <end position="12"/>
    </location>
</feature>
<dbReference type="EMBL" id="CALTRL010001743">
    <property type="protein sequence ID" value="CAH7673550.1"/>
    <property type="molecule type" value="Genomic_DNA"/>
</dbReference>
<evidence type="ECO:0000259" key="16">
    <source>
        <dbReference type="Pfam" id="PF01179"/>
    </source>
</evidence>
<feature type="domain" description="Copper amine oxidase N3-terminal" evidence="17">
    <location>
        <begin position="195"/>
        <end position="287"/>
    </location>
</feature>
<feature type="transmembrane region" description="Helical" evidence="15">
    <location>
        <begin position="829"/>
        <end position="857"/>
    </location>
</feature>
<evidence type="ECO:0000256" key="3">
    <source>
        <dbReference type="ARBA" id="ARBA00001947"/>
    </source>
</evidence>
<comment type="similarity">
    <text evidence="4 13">Belongs to the copper/topaquinone oxidase family.</text>
</comment>
<dbReference type="SUPFAM" id="SSF54416">
    <property type="entry name" value="Amine oxidase N-terminal region"/>
    <property type="match status" value="2"/>
</dbReference>
<feature type="region of interest" description="Disordered" evidence="14">
    <location>
        <begin position="1"/>
        <end position="20"/>
    </location>
</feature>
<organism evidence="18 19">
    <name type="scientific">Phakopsora pachyrhizi</name>
    <name type="common">Asian soybean rust disease fungus</name>
    <dbReference type="NCBI Taxonomy" id="170000"/>
    <lineage>
        <taxon>Eukaryota</taxon>
        <taxon>Fungi</taxon>
        <taxon>Dikarya</taxon>
        <taxon>Basidiomycota</taxon>
        <taxon>Pucciniomycotina</taxon>
        <taxon>Pucciniomycetes</taxon>
        <taxon>Pucciniales</taxon>
        <taxon>Phakopsoraceae</taxon>
        <taxon>Phakopsora</taxon>
    </lineage>
</organism>
<dbReference type="PANTHER" id="PTHR10638">
    <property type="entry name" value="COPPER AMINE OXIDASE"/>
    <property type="match status" value="1"/>
</dbReference>
<evidence type="ECO:0000256" key="7">
    <source>
        <dbReference type="ARBA" id="ARBA00022772"/>
    </source>
</evidence>
<dbReference type="Proteomes" id="UP001153365">
    <property type="component" value="Unassembled WGS sequence"/>
</dbReference>
<evidence type="ECO:0000256" key="13">
    <source>
        <dbReference type="RuleBase" id="RU000672"/>
    </source>
</evidence>
<evidence type="ECO:0000256" key="12">
    <source>
        <dbReference type="PIRSR" id="PIRSR600269-51"/>
    </source>
</evidence>
<evidence type="ECO:0000256" key="11">
    <source>
        <dbReference type="PIRSR" id="PIRSR600269-50"/>
    </source>
</evidence>
<keyword evidence="15" id="KW-0812">Transmembrane</keyword>
<feature type="active site" description="Proton acceptor" evidence="11">
    <location>
        <position position="475"/>
    </location>
</feature>
<feature type="domain" description="Copper amine oxidase catalytic" evidence="16">
    <location>
        <begin position="386"/>
        <end position="811"/>
    </location>
</feature>
<dbReference type="InterPro" id="IPR000269">
    <property type="entry name" value="Cu_amine_oxidase"/>
</dbReference>
<evidence type="ECO:0000256" key="1">
    <source>
        <dbReference type="ARBA" id="ARBA00001935"/>
    </source>
</evidence>
<comment type="cofactor">
    <cofactor evidence="13">
        <name>Cu cation</name>
        <dbReference type="ChEBI" id="CHEBI:23378"/>
    </cofactor>
    <text evidence="13">Contains 1 topaquinone per subunit.</text>
</comment>
<comment type="cofactor">
    <cofactor evidence="3">
        <name>Zn(2+)</name>
        <dbReference type="ChEBI" id="CHEBI:29105"/>
    </cofactor>
</comment>
<dbReference type="Gene3D" id="2.70.98.20">
    <property type="entry name" value="Copper amine oxidase, catalytic domain"/>
    <property type="match status" value="1"/>
</dbReference>
<dbReference type="GO" id="GO:0008131">
    <property type="term" value="F:primary methylamine oxidase activity"/>
    <property type="evidence" value="ECO:0007669"/>
    <property type="project" value="InterPro"/>
</dbReference>
<dbReference type="Pfam" id="PF02728">
    <property type="entry name" value="Cu_amine_oxidN3"/>
    <property type="match status" value="1"/>
</dbReference>
<keyword evidence="9 13" id="KW-0186">Copper</keyword>
<evidence type="ECO:0000256" key="4">
    <source>
        <dbReference type="ARBA" id="ARBA00007983"/>
    </source>
</evidence>
<evidence type="ECO:0000259" key="17">
    <source>
        <dbReference type="Pfam" id="PF02728"/>
    </source>
</evidence>
<keyword evidence="15" id="KW-1133">Transmembrane helix</keyword>
<evidence type="ECO:0000256" key="15">
    <source>
        <dbReference type="SAM" id="Phobius"/>
    </source>
</evidence>
<keyword evidence="8 13" id="KW-0560">Oxidoreductase</keyword>
<accession>A0AAV0AX80</accession>
<dbReference type="EC" id="1.4.3.-" evidence="13"/>
<dbReference type="PROSITE" id="PS01164">
    <property type="entry name" value="COPPER_AMINE_OXID_1"/>
    <property type="match status" value="1"/>
</dbReference>
<dbReference type="Pfam" id="PF01179">
    <property type="entry name" value="Cu_amine_oxid"/>
    <property type="match status" value="1"/>
</dbReference>
<dbReference type="InterPro" id="IPR016182">
    <property type="entry name" value="Cu_amine_oxidase_N-reg"/>
</dbReference>
<feature type="modified residue" description="2',4',5'-topaquinone" evidence="12">
    <location>
        <position position="560"/>
    </location>
</feature>
<feature type="active site" description="Schiff-base intermediate with substrate; via topaquinone" evidence="11">
    <location>
        <position position="560"/>
    </location>
</feature>
<comment type="subunit">
    <text evidence="5">Homodimer.</text>
</comment>
<gene>
    <name evidence="18" type="ORF">PPACK8108_LOCUS8424</name>
</gene>
<comment type="caution">
    <text evidence="18">The sequence shown here is derived from an EMBL/GenBank/DDBJ whole genome shotgun (WGS) entry which is preliminary data.</text>
</comment>
<evidence type="ECO:0000256" key="2">
    <source>
        <dbReference type="ARBA" id="ARBA00001936"/>
    </source>
</evidence>
<dbReference type="AlphaFoldDB" id="A0AAV0AX80"/>
<dbReference type="InterPro" id="IPR049948">
    <property type="entry name" value="Cu_Am_ox_TPQ-bd"/>
</dbReference>
<evidence type="ECO:0000256" key="8">
    <source>
        <dbReference type="ARBA" id="ARBA00023002"/>
    </source>
</evidence>
<keyword evidence="10" id="KW-0464">Manganese</keyword>
<name>A0AAV0AX80_PHAPC</name>
<dbReference type="Gene3D" id="3.10.450.40">
    <property type="match status" value="2"/>
</dbReference>
<dbReference type="InterPro" id="IPR015798">
    <property type="entry name" value="Cu_amine_oxidase_C"/>
</dbReference>
<keyword evidence="19" id="KW-1185">Reference proteome</keyword>
<protein>
    <recommendedName>
        <fullName evidence="13">Amine oxidase</fullName>
        <ecNumber evidence="13">1.4.3.-</ecNumber>
    </recommendedName>
</protein>
<dbReference type="FunFam" id="2.70.98.20:FF:000006">
    <property type="entry name" value="Amine oxidase"/>
    <property type="match status" value="1"/>
</dbReference>
<evidence type="ECO:0000256" key="6">
    <source>
        <dbReference type="ARBA" id="ARBA00022723"/>
    </source>
</evidence>
<evidence type="ECO:0000313" key="19">
    <source>
        <dbReference type="Proteomes" id="UP001153365"/>
    </source>
</evidence>
<keyword evidence="6 13" id="KW-0479">Metal-binding</keyword>
<dbReference type="SUPFAM" id="SSF49998">
    <property type="entry name" value="Amine oxidase catalytic domain"/>
    <property type="match status" value="1"/>
</dbReference>
<feature type="region of interest" description="Disordered" evidence="14">
    <location>
        <begin position="297"/>
        <end position="333"/>
    </location>
</feature>
<comment type="cofactor">
    <cofactor evidence="1">
        <name>Cu cation</name>
        <dbReference type="ChEBI" id="CHEBI:23378"/>
    </cofactor>
</comment>
<evidence type="ECO:0000256" key="9">
    <source>
        <dbReference type="ARBA" id="ARBA00023008"/>
    </source>
</evidence>
<dbReference type="GO" id="GO:0048038">
    <property type="term" value="F:quinone binding"/>
    <property type="evidence" value="ECO:0007669"/>
    <property type="project" value="InterPro"/>
</dbReference>
<reference evidence="18" key="1">
    <citation type="submission" date="2022-06" db="EMBL/GenBank/DDBJ databases">
        <authorList>
            <consortium name="SYNGENTA / RWTH Aachen University"/>
        </authorList>
    </citation>
    <scope>NUCLEOTIDE SEQUENCE</scope>
</reference>
<dbReference type="InterPro" id="IPR015802">
    <property type="entry name" value="Cu_amine_oxidase_N3"/>
</dbReference>
<evidence type="ECO:0000256" key="5">
    <source>
        <dbReference type="ARBA" id="ARBA00011738"/>
    </source>
</evidence>
<keyword evidence="7 11" id="KW-0801">TPQ</keyword>